<dbReference type="PANTHER" id="PTHR12069">
    <property type="entry name" value="DNA-DIRECTED RNA POLYMERASES III 80 KDA POLYPEPTIDE RNA POLYMERASE III SUBUNIT 5"/>
    <property type="match status" value="1"/>
</dbReference>
<dbReference type="GO" id="GO:0042797">
    <property type="term" value="P:tRNA transcription by RNA polymerase III"/>
    <property type="evidence" value="ECO:0007669"/>
    <property type="project" value="TreeGrafter"/>
</dbReference>
<dbReference type="AlphaFoldDB" id="A0A084G283"/>
<name>A0A084G283_PSEDA</name>
<dbReference type="OMA" id="QHPNRTD"/>
<feature type="region of interest" description="Disordered" evidence="1">
    <location>
        <begin position="322"/>
        <end position="369"/>
    </location>
</feature>
<protein>
    <submittedName>
        <fullName evidence="2">Uncharacterized protein</fullName>
    </submittedName>
</protein>
<feature type="compositionally biased region" description="Basic and acidic residues" evidence="1">
    <location>
        <begin position="115"/>
        <end position="127"/>
    </location>
</feature>
<keyword evidence="3" id="KW-1185">Reference proteome</keyword>
<dbReference type="GeneID" id="27726648"/>
<dbReference type="Proteomes" id="UP000028545">
    <property type="component" value="Unassembled WGS sequence"/>
</dbReference>
<gene>
    <name evidence="2" type="ORF">SAPIO_CDS7576</name>
</gene>
<organism evidence="2 3">
    <name type="scientific">Pseudallescheria apiosperma</name>
    <name type="common">Scedosporium apiospermum</name>
    <dbReference type="NCBI Taxonomy" id="563466"/>
    <lineage>
        <taxon>Eukaryota</taxon>
        <taxon>Fungi</taxon>
        <taxon>Dikarya</taxon>
        <taxon>Ascomycota</taxon>
        <taxon>Pezizomycotina</taxon>
        <taxon>Sordariomycetes</taxon>
        <taxon>Hypocreomycetidae</taxon>
        <taxon>Microascales</taxon>
        <taxon>Microascaceae</taxon>
        <taxon>Scedosporium</taxon>
    </lineage>
</organism>
<dbReference type="VEuPathDB" id="FungiDB:SAPIO_CDS7576"/>
<proteinExistence type="predicted"/>
<evidence type="ECO:0000313" key="3">
    <source>
        <dbReference type="Proteomes" id="UP000028545"/>
    </source>
</evidence>
<dbReference type="GO" id="GO:0005666">
    <property type="term" value="C:RNA polymerase III complex"/>
    <property type="evidence" value="ECO:0007669"/>
    <property type="project" value="TreeGrafter"/>
</dbReference>
<accession>A0A084G283</accession>
<feature type="region of interest" description="Disordered" evidence="1">
    <location>
        <begin position="103"/>
        <end position="127"/>
    </location>
</feature>
<dbReference type="RefSeq" id="XP_016641244.1">
    <property type="nucleotide sequence ID" value="XM_016789417.1"/>
</dbReference>
<dbReference type="PANTHER" id="PTHR12069:SF0">
    <property type="entry name" value="DNA-DIRECTED RNA POLYMERASE III SUBUNIT RPC5"/>
    <property type="match status" value="1"/>
</dbReference>
<evidence type="ECO:0000256" key="1">
    <source>
        <dbReference type="SAM" id="MobiDB-lite"/>
    </source>
</evidence>
<feature type="compositionally biased region" description="Low complexity" evidence="1">
    <location>
        <begin position="199"/>
        <end position="219"/>
    </location>
</feature>
<dbReference type="InterPro" id="IPR006886">
    <property type="entry name" value="RNA_pol_III_Rpc5"/>
</dbReference>
<dbReference type="HOGENOM" id="CLU_045565_0_0_1"/>
<reference evidence="2 3" key="1">
    <citation type="journal article" date="2014" name="Genome Announc.">
        <title>Draft genome sequence of the pathogenic fungus Scedosporium apiospermum.</title>
        <authorList>
            <person name="Vandeputte P."/>
            <person name="Ghamrawi S."/>
            <person name="Rechenmann M."/>
            <person name="Iltis A."/>
            <person name="Giraud S."/>
            <person name="Fleury M."/>
            <person name="Thornton C."/>
            <person name="Delhaes L."/>
            <person name="Meyer W."/>
            <person name="Papon N."/>
            <person name="Bouchara J.P."/>
        </authorList>
    </citation>
    <scope>NUCLEOTIDE SEQUENCE [LARGE SCALE GENOMIC DNA]</scope>
    <source>
        <strain evidence="2 3">IHEM 14462</strain>
    </source>
</reference>
<feature type="compositionally biased region" description="Basic and acidic residues" evidence="1">
    <location>
        <begin position="346"/>
        <end position="363"/>
    </location>
</feature>
<feature type="region of interest" description="Disordered" evidence="1">
    <location>
        <begin position="195"/>
        <end position="219"/>
    </location>
</feature>
<dbReference type="OrthoDB" id="340681at2759"/>
<comment type="caution">
    <text evidence="2">The sequence shown here is derived from an EMBL/GenBank/DDBJ whole genome shotgun (WGS) entry which is preliminary data.</text>
</comment>
<evidence type="ECO:0000313" key="2">
    <source>
        <dbReference type="EMBL" id="KEZ41445.1"/>
    </source>
</evidence>
<dbReference type="EMBL" id="JOWA01000110">
    <property type="protein sequence ID" value="KEZ41445.1"/>
    <property type="molecule type" value="Genomic_DNA"/>
</dbReference>
<sequence length="369" mass="40277">MAPRQDEDDPVVASFNVFINAALPANQRLLALHQSVRFDEGSSPAFPRPPTEVRIKPDSGLVEVDVPLDLLDNYDREKGMQYGRALKETLEAKAGGSHGLAGGFGVGAPAAPLGRKGERERDRERRAEWADEVRADRVLRSQTLGGIIPKKEPVNYMIGVFQGGDLHLTPASAFVNLSPQLHHVDANNQLERFTSSTQGGAKEAGANATGTGTGPGPAARAIHMTIKTANNGDAVVTETMADRLRAVQSEPWRKMRFVDENELEAWDVFSQTFVPLREIKEGGEEDAEEEVKSLNADLDKVPWLETPWGVDDIEAKIARRQAVLPFEQPKQEAGPGDGTKVPGKGPGDHSKERKVKDWGEGRQHNCYGN</sequence>
<dbReference type="Pfam" id="PF04801">
    <property type="entry name" value="RPC5"/>
    <property type="match status" value="1"/>
</dbReference>
<dbReference type="KEGG" id="sapo:SAPIO_CDS7576"/>